<keyword evidence="3" id="KW-1185">Reference proteome</keyword>
<feature type="region of interest" description="Disordered" evidence="1">
    <location>
        <begin position="30"/>
        <end position="186"/>
    </location>
</feature>
<feature type="compositionally biased region" description="Polar residues" evidence="1">
    <location>
        <begin position="56"/>
        <end position="66"/>
    </location>
</feature>
<name>A0A9P9INN9_9PLEO</name>
<accession>A0A9P9INN9</accession>
<dbReference type="EMBL" id="JAGMWT010000007">
    <property type="protein sequence ID" value="KAH7125735.1"/>
    <property type="molecule type" value="Genomic_DNA"/>
</dbReference>
<feature type="region of interest" description="Disordered" evidence="1">
    <location>
        <begin position="1"/>
        <end position="20"/>
    </location>
</feature>
<evidence type="ECO:0000313" key="2">
    <source>
        <dbReference type="EMBL" id="KAH7125735.1"/>
    </source>
</evidence>
<sequence length="537" mass="60899">MAFSGSDNRLSRHSQSTVITSATLLFTTSTVPEMSSSPSANAVTAAQTAMPGAYPSRSTQSRSATDTNRRAAPPPPARPPTGEPVTNKPSPLAYDHSSGQGGGVDCSHDHLSYANDQQDQHPQYTDRVVGRGDPNDDLTYGYDGRANPSKEKSGSGHSNKLKKFGAFFAEPRRDTRPEQNYETDKDRYRRERNEYKHRCRDLEERHGHNISIIKQLQDDLRAEKDQVSRTKRSANLLETTMENKEIFLGAQARNDDEVRGKFKSIISSIKTWSNNFNAGVGHAFSEDMLLEYQRVAPLCTQMQYLEKVVDDKKRKRLFVRGWAAYIMTKLLFRTLDPLGDLGTDVWMSQGLGDHFARLENELWFTDRKLITHRAFNDWRAFTADLLSKSIADNNQKSDDETHRVVQDAVNDVMDLVVPWCISSDRDALNGYGDRLYKIFLEAVELAQFLRRQRALWSIRFPSRPSLPDMPETGPLMFDPEKMRDDKGDDEDVQPEKLRLQYVDIVVTPTLSKRGNTNGEKFDHEEVAEPAIVVMKTS</sequence>
<organism evidence="2 3">
    <name type="scientific">Dendryphion nanum</name>
    <dbReference type="NCBI Taxonomy" id="256645"/>
    <lineage>
        <taxon>Eukaryota</taxon>
        <taxon>Fungi</taxon>
        <taxon>Dikarya</taxon>
        <taxon>Ascomycota</taxon>
        <taxon>Pezizomycotina</taxon>
        <taxon>Dothideomycetes</taxon>
        <taxon>Pleosporomycetidae</taxon>
        <taxon>Pleosporales</taxon>
        <taxon>Torulaceae</taxon>
        <taxon>Dendryphion</taxon>
    </lineage>
</organism>
<evidence type="ECO:0000313" key="3">
    <source>
        <dbReference type="Proteomes" id="UP000700596"/>
    </source>
</evidence>
<feature type="compositionally biased region" description="Pro residues" evidence="1">
    <location>
        <begin position="72"/>
        <end position="82"/>
    </location>
</feature>
<reference evidence="2" key="1">
    <citation type="journal article" date="2021" name="Nat. Commun.">
        <title>Genetic determinants of endophytism in the Arabidopsis root mycobiome.</title>
        <authorList>
            <person name="Mesny F."/>
            <person name="Miyauchi S."/>
            <person name="Thiergart T."/>
            <person name="Pickel B."/>
            <person name="Atanasova L."/>
            <person name="Karlsson M."/>
            <person name="Huettel B."/>
            <person name="Barry K.W."/>
            <person name="Haridas S."/>
            <person name="Chen C."/>
            <person name="Bauer D."/>
            <person name="Andreopoulos W."/>
            <person name="Pangilinan J."/>
            <person name="LaButti K."/>
            <person name="Riley R."/>
            <person name="Lipzen A."/>
            <person name="Clum A."/>
            <person name="Drula E."/>
            <person name="Henrissat B."/>
            <person name="Kohler A."/>
            <person name="Grigoriev I.V."/>
            <person name="Martin F.M."/>
            <person name="Hacquard S."/>
        </authorList>
    </citation>
    <scope>NUCLEOTIDE SEQUENCE</scope>
    <source>
        <strain evidence="2">MPI-CAGE-CH-0243</strain>
    </source>
</reference>
<feature type="compositionally biased region" description="Polar residues" evidence="1">
    <location>
        <begin position="30"/>
        <end position="47"/>
    </location>
</feature>
<proteinExistence type="predicted"/>
<comment type="caution">
    <text evidence="2">The sequence shown here is derived from an EMBL/GenBank/DDBJ whole genome shotgun (WGS) entry which is preliminary data.</text>
</comment>
<dbReference type="AlphaFoldDB" id="A0A9P9INN9"/>
<dbReference type="OrthoDB" id="5213630at2759"/>
<feature type="region of interest" description="Disordered" evidence="1">
    <location>
        <begin position="467"/>
        <end position="493"/>
    </location>
</feature>
<gene>
    <name evidence="2" type="ORF">B0J11DRAFT_615069</name>
</gene>
<feature type="compositionally biased region" description="Polar residues" evidence="1">
    <location>
        <begin position="114"/>
        <end position="123"/>
    </location>
</feature>
<dbReference type="Proteomes" id="UP000700596">
    <property type="component" value="Unassembled WGS sequence"/>
</dbReference>
<evidence type="ECO:0000256" key="1">
    <source>
        <dbReference type="SAM" id="MobiDB-lite"/>
    </source>
</evidence>
<protein>
    <submittedName>
        <fullName evidence="2">Uncharacterized protein</fullName>
    </submittedName>
</protein>
<feature type="compositionally biased region" description="Basic and acidic residues" evidence="1">
    <location>
        <begin position="170"/>
        <end position="186"/>
    </location>
</feature>